<dbReference type="InterPro" id="IPR002539">
    <property type="entry name" value="MaoC-like_dom"/>
</dbReference>
<accession>A0ABW4JVZ5</accession>
<protein>
    <submittedName>
        <fullName evidence="2">MaoC family dehydratase</fullName>
    </submittedName>
</protein>
<sequence>MTHELAFEDFSPGKIFDLGSLTLERDELLAFAREFDPQPFHLDEEAGRASILGGLAASGWQTAGLTQRLITRALLARSTCEGSPGITSLKWMRPVLAGDTLSARMTVLAARPLRSRPGYGMVTMLVETFNGAGELVMQYENPALFARRVEARP</sequence>
<dbReference type="PANTHER" id="PTHR43664:SF1">
    <property type="entry name" value="BETA-METHYLMALYL-COA DEHYDRATASE"/>
    <property type="match status" value="1"/>
</dbReference>
<dbReference type="Pfam" id="PF01575">
    <property type="entry name" value="MaoC_dehydratas"/>
    <property type="match status" value="1"/>
</dbReference>
<dbReference type="InterPro" id="IPR052342">
    <property type="entry name" value="MCH/BMMD"/>
</dbReference>
<comment type="caution">
    <text evidence="2">The sequence shown here is derived from an EMBL/GenBank/DDBJ whole genome shotgun (WGS) entry which is preliminary data.</text>
</comment>
<dbReference type="PANTHER" id="PTHR43664">
    <property type="entry name" value="MONOAMINE OXIDASE-RELATED"/>
    <property type="match status" value="1"/>
</dbReference>
<gene>
    <name evidence="2" type="ORF">ACFSC7_12430</name>
</gene>
<name>A0ABW4JVZ5_9HYPH</name>
<dbReference type="InterPro" id="IPR029069">
    <property type="entry name" value="HotDog_dom_sf"/>
</dbReference>
<reference evidence="3" key="1">
    <citation type="journal article" date="2019" name="Int. J. Syst. Evol. Microbiol.">
        <title>The Global Catalogue of Microorganisms (GCM) 10K type strain sequencing project: providing services to taxonomists for standard genome sequencing and annotation.</title>
        <authorList>
            <consortium name="The Broad Institute Genomics Platform"/>
            <consortium name="The Broad Institute Genome Sequencing Center for Infectious Disease"/>
            <person name="Wu L."/>
            <person name="Ma J."/>
        </authorList>
    </citation>
    <scope>NUCLEOTIDE SEQUENCE [LARGE SCALE GENOMIC DNA]</scope>
    <source>
        <strain evidence="3">JCM 3369</strain>
    </source>
</reference>
<dbReference type="CDD" id="cd03454">
    <property type="entry name" value="YdeM"/>
    <property type="match status" value="1"/>
</dbReference>
<evidence type="ECO:0000313" key="3">
    <source>
        <dbReference type="Proteomes" id="UP001597327"/>
    </source>
</evidence>
<evidence type="ECO:0000313" key="2">
    <source>
        <dbReference type="EMBL" id="MFD1696327.1"/>
    </source>
</evidence>
<keyword evidence="3" id="KW-1185">Reference proteome</keyword>
<organism evidence="2 3">
    <name type="scientific">Roseibium aestuarii</name>
    <dbReference type="NCBI Taxonomy" id="2600299"/>
    <lineage>
        <taxon>Bacteria</taxon>
        <taxon>Pseudomonadati</taxon>
        <taxon>Pseudomonadota</taxon>
        <taxon>Alphaproteobacteria</taxon>
        <taxon>Hyphomicrobiales</taxon>
        <taxon>Stappiaceae</taxon>
        <taxon>Roseibium</taxon>
    </lineage>
</organism>
<dbReference type="Gene3D" id="3.10.129.10">
    <property type="entry name" value="Hotdog Thioesterase"/>
    <property type="match status" value="1"/>
</dbReference>
<feature type="domain" description="MaoC-like" evidence="1">
    <location>
        <begin position="19"/>
        <end position="114"/>
    </location>
</feature>
<proteinExistence type="predicted"/>
<dbReference type="Proteomes" id="UP001597327">
    <property type="component" value="Unassembled WGS sequence"/>
</dbReference>
<evidence type="ECO:0000259" key="1">
    <source>
        <dbReference type="Pfam" id="PF01575"/>
    </source>
</evidence>
<dbReference type="SUPFAM" id="SSF54637">
    <property type="entry name" value="Thioesterase/thiol ester dehydrase-isomerase"/>
    <property type="match status" value="1"/>
</dbReference>
<dbReference type="RefSeq" id="WP_149892781.1">
    <property type="nucleotide sequence ID" value="NZ_JBHUFA010000004.1"/>
</dbReference>
<dbReference type="EMBL" id="JBHUFA010000004">
    <property type="protein sequence ID" value="MFD1696327.1"/>
    <property type="molecule type" value="Genomic_DNA"/>
</dbReference>